<dbReference type="Pfam" id="PF00488">
    <property type="entry name" value="MutS_V"/>
    <property type="match status" value="1"/>
</dbReference>
<dbReference type="NCBIfam" id="TIGR01070">
    <property type="entry name" value="mutS1"/>
    <property type="match status" value="1"/>
</dbReference>
<dbReference type="Pfam" id="PF05190">
    <property type="entry name" value="MutS_IV"/>
    <property type="match status" value="1"/>
</dbReference>
<dbReference type="Pfam" id="PF05192">
    <property type="entry name" value="MutS_III"/>
    <property type="match status" value="1"/>
</dbReference>
<dbReference type="Pfam" id="PF01624">
    <property type="entry name" value="MutS_I"/>
    <property type="match status" value="1"/>
</dbReference>
<evidence type="ECO:0000256" key="1">
    <source>
        <dbReference type="ARBA" id="ARBA00006271"/>
    </source>
</evidence>
<dbReference type="InterPro" id="IPR036678">
    <property type="entry name" value="MutS_con_dom_sf"/>
</dbReference>
<evidence type="ECO:0000256" key="6">
    <source>
        <dbReference type="ARBA" id="ARBA00023125"/>
    </source>
</evidence>
<dbReference type="Gene3D" id="1.10.1420.10">
    <property type="match status" value="2"/>
</dbReference>
<evidence type="ECO:0000256" key="4">
    <source>
        <dbReference type="ARBA" id="ARBA00022763"/>
    </source>
</evidence>
<feature type="binding site" evidence="9">
    <location>
        <begin position="611"/>
        <end position="618"/>
    </location>
    <ligand>
        <name>ATP</name>
        <dbReference type="ChEBI" id="CHEBI:30616"/>
    </ligand>
</feature>
<dbReference type="NCBIfam" id="NF003810">
    <property type="entry name" value="PRK05399.1"/>
    <property type="match status" value="1"/>
</dbReference>
<dbReference type="GO" id="GO:0003684">
    <property type="term" value="F:damaged DNA binding"/>
    <property type="evidence" value="ECO:0007669"/>
    <property type="project" value="UniProtKB-UniRule"/>
</dbReference>
<gene>
    <name evidence="9 13" type="primary">mutS</name>
    <name evidence="13" type="ORF">AMLFYP55_00081</name>
</gene>
<dbReference type="FunFam" id="3.40.50.300:FF:000870">
    <property type="entry name" value="MutS protein homolog 4"/>
    <property type="match status" value="1"/>
</dbReference>
<keyword evidence="3 9" id="KW-0547">Nucleotide-binding</keyword>
<evidence type="ECO:0000256" key="3">
    <source>
        <dbReference type="ARBA" id="ARBA00022741"/>
    </source>
</evidence>
<dbReference type="InterPro" id="IPR000432">
    <property type="entry name" value="DNA_mismatch_repair_MutS_C"/>
</dbReference>
<evidence type="ECO:0000256" key="8">
    <source>
        <dbReference type="ARBA" id="ARBA00024647"/>
    </source>
</evidence>
<dbReference type="GO" id="GO:0005524">
    <property type="term" value="F:ATP binding"/>
    <property type="evidence" value="ECO:0007669"/>
    <property type="project" value="UniProtKB-UniRule"/>
</dbReference>
<dbReference type="GO" id="GO:0006298">
    <property type="term" value="P:mismatch repair"/>
    <property type="evidence" value="ECO:0007669"/>
    <property type="project" value="UniProtKB-UniRule"/>
</dbReference>
<evidence type="ECO:0000256" key="10">
    <source>
        <dbReference type="RuleBase" id="RU003756"/>
    </source>
</evidence>
<keyword evidence="7 9" id="KW-0234">DNA repair</keyword>
<dbReference type="RefSeq" id="WP_244060104.1">
    <property type="nucleotide sequence ID" value="NZ_CACRSS010000001.1"/>
</dbReference>
<dbReference type="InterPro" id="IPR007861">
    <property type="entry name" value="DNA_mismatch_repair_MutS_clamp"/>
</dbReference>
<comment type="function">
    <text evidence="8 9">This protein is involved in the repair of mismatches in DNA. It is possible that it carries out the mismatch recognition step. This protein has a weak ATPase activity.</text>
</comment>
<proteinExistence type="inferred from homology"/>
<dbReference type="InterPro" id="IPR016151">
    <property type="entry name" value="DNA_mismatch_repair_MutS_N"/>
</dbReference>
<feature type="compositionally biased region" description="Basic and acidic residues" evidence="11">
    <location>
        <begin position="806"/>
        <end position="817"/>
    </location>
</feature>
<dbReference type="SUPFAM" id="SSF53150">
    <property type="entry name" value="DNA repair protein MutS, domain II"/>
    <property type="match status" value="1"/>
</dbReference>
<dbReference type="PANTHER" id="PTHR11361:SF34">
    <property type="entry name" value="DNA MISMATCH REPAIR PROTEIN MSH1, MITOCHONDRIAL"/>
    <property type="match status" value="1"/>
</dbReference>
<evidence type="ECO:0000259" key="12">
    <source>
        <dbReference type="PROSITE" id="PS00486"/>
    </source>
</evidence>
<name>A0A6N2QZR2_9BACT</name>
<dbReference type="HAMAP" id="MF_00096">
    <property type="entry name" value="MutS"/>
    <property type="match status" value="1"/>
</dbReference>
<dbReference type="InterPro" id="IPR007695">
    <property type="entry name" value="DNA_mismatch_repair_MutS-lik_N"/>
</dbReference>
<dbReference type="PROSITE" id="PS00486">
    <property type="entry name" value="DNA_MISMATCH_REPAIR_2"/>
    <property type="match status" value="1"/>
</dbReference>
<feature type="domain" description="DNA mismatch repair proteins mutS family" evidence="12">
    <location>
        <begin position="685"/>
        <end position="701"/>
    </location>
</feature>
<feature type="region of interest" description="Disordered" evidence="11">
    <location>
        <begin position="797"/>
        <end position="824"/>
    </location>
</feature>
<dbReference type="InterPro" id="IPR045076">
    <property type="entry name" value="MutS"/>
</dbReference>
<evidence type="ECO:0000256" key="2">
    <source>
        <dbReference type="ARBA" id="ARBA00021982"/>
    </source>
</evidence>
<dbReference type="SMART" id="SM00533">
    <property type="entry name" value="MUTSd"/>
    <property type="match status" value="1"/>
</dbReference>
<evidence type="ECO:0000256" key="5">
    <source>
        <dbReference type="ARBA" id="ARBA00022840"/>
    </source>
</evidence>
<keyword evidence="5 9" id="KW-0067">ATP-binding</keyword>
<keyword evidence="4 9" id="KW-0227">DNA damage</keyword>
<dbReference type="FunFam" id="1.10.1420.10:FF:000002">
    <property type="entry name" value="DNA mismatch repair protein MutS"/>
    <property type="match status" value="1"/>
</dbReference>
<evidence type="ECO:0000256" key="11">
    <source>
        <dbReference type="SAM" id="MobiDB-lite"/>
    </source>
</evidence>
<evidence type="ECO:0000313" key="13">
    <source>
        <dbReference type="EMBL" id="VYS73461.1"/>
    </source>
</evidence>
<reference evidence="13" key="1">
    <citation type="submission" date="2019-11" db="EMBL/GenBank/DDBJ databases">
        <authorList>
            <person name="Feng L."/>
        </authorList>
    </citation>
    <scope>NUCLEOTIDE SEQUENCE</scope>
    <source>
        <strain evidence="13">AMuciniphilaLFYP55</strain>
    </source>
</reference>
<dbReference type="GO" id="GO:0140664">
    <property type="term" value="F:ATP-dependent DNA damage sensor activity"/>
    <property type="evidence" value="ECO:0007669"/>
    <property type="project" value="InterPro"/>
</dbReference>
<evidence type="ECO:0000256" key="9">
    <source>
        <dbReference type="HAMAP-Rule" id="MF_00096"/>
    </source>
</evidence>
<dbReference type="SUPFAM" id="SSF55271">
    <property type="entry name" value="DNA repair protein MutS, domain I"/>
    <property type="match status" value="1"/>
</dbReference>
<dbReference type="Pfam" id="PF05188">
    <property type="entry name" value="MutS_II"/>
    <property type="match status" value="1"/>
</dbReference>
<comment type="similarity">
    <text evidence="1 9 10">Belongs to the DNA mismatch repair MutS family.</text>
</comment>
<dbReference type="InterPro" id="IPR007696">
    <property type="entry name" value="DNA_mismatch_repair_MutS_core"/>
</dbReference>
<dbReference type="PANTHER" id="PTHR11361">
    <property type="entry name" value="DNA MISMATCH REPAIR PROTEIN MUTS FAMILY MEMBER"/>
    <property type="match status" value="1"/>
</dbReference>
<dbReference type="SUPFAM" id="SSF52540">
    <property type="entry name" value="P-loop containing nucleoside triphosphate hydrolases"/>
    <property type="match status" value="1"/>
</dbReference>
<dbReference type="PIRSF" id="PIRSF037677">
    <property type="entry name" value="DNA_mis_repair_Msh6"/>
    <property type="match status" value="1"/>
</dbReference>
<dbReference type="AlphaFoldDB" id="A0A6N2QZR2"/>
<dbReference type="CDD" id="cd03284">
    <property type="entry name" value="ABC_MutS1"/>
    <property type="match status" value="1"/>
</dbReference>
<organism evidence="13">
    <name type="scientific">Akkermansia muciniphila</name>
    <dbReference type="NCBI Taxonomy" id="239935"/>
    <lineage>
        <taxon>Bacteria</taxon>
        <taxon>Pseudomonadati</taxon>
        <taxon>Verrucomicrobiota</taxon>
        <taxon>Verrucomicrobiia</taxon>
        <taxon>Verrucomicrobiales</taxon>
        <taxon>Akkermansiaceae</taxon>
        <taxon>Akkermansia</taxon>
    </lineage>
</organism>
<accession>A0A6N2QZR2</accession>
<sequence length="833" mass="93204">MSNSGPTSTPMMDQYLRMKKGLPEDVLLFFRLGDFYEMFFEDAKEASSILGLTLTKRHGIPMCGVPHHSAEGYIGRLVKGGKRVAIAEQTTIPQPGKLVERELTRVISAGTLADMNLLDSSRHNYIVALYKDKKHFGLACVDHTTGEFSVAQFEHMDLLLDELSRINPSELLVSDEQTDCFPGAHPTLYYDGYTFLPSTAIPNLLSHFRVHSLDGFGCGEMTAALGASGAVLHYLGYQLRRPTDHLRRISVRATESAVLIDQASQRNLDLVDSRGGVKLSLLGTLDRTSTPMGARKLRDWLLHPLCDLEKLQARQEMISVLLQEPYLMSKLRESLKNVRDMERLTGRISQGAGNARDLQALASSLGRIPALRDDLESLPGGGEMLESIRSRMGCFDELVDLLQRALVDEPPVTIKEGGIIREGYHAGLDELRLASRDGKEWLAQLQEKERRRTGIDSLKIRFNNVFGYYIEVTKSHYDKVPPDYQRKQTLVNAERFVTPELKQMENTILGADERSRQVEYEQFLLLREEVGRHIDGIQITADAMADLDVLLGLAEGAQQYQYCRPVLDNSMTLRIVNGRHPVIEQNVSGDVFVPNDAFLEPEENRLILLTGPNMAGKSTYIRQVALITLMAQIGAYVPAESAHIGLVDRIFCRVGASDDLARGQSTFMVEMSETSLILNNATERSLIILDEIGRGTATFDGLSIAWAVAEYLHDELKSRTLFATHYHELTDLARSRAGVQNYNVAVREWKEEIVFLRKIVQGAADKSYGIQVARLAGMPAAIVDRAKAILSHLEMNSTRPRKKERARLAEPRAKNTDMDDDMPTGEYAQLELF</sequence>
<dbReference type="SMART" id="SM00534">
    <property type="entry name" value="MUTSac"/>
    <property type="match status" value="1"/>
</dbReference>
<dbReference type="InterPro" id="IPR027417">
    <property type="entry name" value="P-loop_NTPase"/>
</dbReference>
<dbReference type="InterPro" id="IPR036187">
    <property type="entry name" value="DNA_mismatch_repair_MutS_sf"/>
</dbReference>
<dbReference type="EMBL" id="CACRSS010000001">
    <property type="protein sequence ID" value="VYS73461.1"/>
    <property type="molecule type" value="Genomic_DNA"/>
</dbReference>
<dbReference type="Gene3D" id="3.40.50.300">
    <property type="entry name" value="P-loop containing nucleotide triphosphate hydrolases"/>
    <property type="match status" value="1"/>
</dbReference>
<dbReference type="InterPro" id="IPR007860">
    <property type="entry name" value="DNA_mmatch_repair_MutS_con_dom"/>
</dbReference>
<evidence type="ECO:0000256" key="7">
    <source>
        <dbReference type="ARBA" id="ARBA00023204"/>
    </source>
</evidence>
<dbReference type="Gene3D" id="3.30.420.110">
    <property type="entry name" value="MutS, connector domain"/>
    <property type="match status" value="1"/>
</dbReference>
<dbReference type="InterPro" id="IPR005748">
    <property type="entry name" value="DNA_mismatch_repair_MutS"/>
</dbReference>
<protein>
    <recommendedName>
        <fullName evidence="2 9">DNA mismatch repair protein MutS</fullName>
    </recommendedName>
</protein>
<dbReference type="Gene3D" id="3.40.1170.10">
    <property type="entry name" value="DNA repair protein MutS, domain I"/>
    <property type="match status" value="1"/>
</dbReference>
<dbReference type="InterPro" id="IPR017261">
    <property type="entry name" value="DNA_mismatch_repair_MutS/MSH"/>
</dbReference>
<keyword evidence="6 9" id="KW-0238">DNA-binding</keyword>
<dbReference type="GO" id="GO:0005829">
    <property type="term" value="C:cytosol"/>
    <property type="evidence" value="ECO:0007669"/>
    <property type="project" value="TreeGrafter"/>
</dbReference>
<dbReference type="GO" id="GO:0030983">
    <property type="term" value="F:mismatched DNA binding"/>
    <property type="evidence" value="ECO:0007669"/>
    <property type="project" value="InterPro"/>
</dbReference>
<dbReference type="SUPFAM" id="SSF48334">
    <property type="entry name" value="DNA repair protein MutS, domain III"/>
    <property type="match status" value="1"/>
</dbReference>